<keyword evidence="5" id="KW-0378">Hydrolase</keyword>
<comment type="similarity">
    <text evidence="1">Belongs to the peptidase M4 family.</text>
</comment>
<dbReference type="PANTHER" id="PTHR33794:SF1">
    <property type="entry name" value="BACILLOLYSIN"/>
    <property type="match status" value="1"/>
</dbReference>
<dbReference type="Pfam" id="PF07504">
    <property type="entry name" value="FTP"/>
    <property type="match status" value="1"/>
</dbReference>
<feature type="domain" description="Chitin-binding type-3" evidence="10">
    <location>
        <begin position="711"/>
        <end position="757"/>
    </location>
</feature>
<dbReference type="CDD" id="cd12214">
    <property type="entry name" value="ChiA1_BD"/>
    <property type="match status" value="1"/>
</dbReference>
<dbReference type="InterPro" id="IPR001570">
    <property type="entry name" value="Peptidase_M4_C_domain"/>
</dbReference>
<comment type="caution">
    <text evidence="11">The sequence shown here is derived from an EMBL/GenBank/DDBJ whole genome shotgun (WGS) entry which is preliminary data.</text>
</comment>
<evidence type="ECO:0000313" key="11">
    <source>
        <dbReference type="EMBL" id="MBB5079823.1"/>
    </source>
</evidence>
<dbReference type="Gene3D" id="1.10.390.10">
    <property type="entry name" value="Neutral Protease Domain 2"/>
    <property type="match status" value="1"/>
</dbReference>
<keyword evidence="7 11" id="KW-0482">Metalloprotease</keyword>
<keyword evidence="6" id="KW-0862">Zinc</keyword>
<feature type="chain" id="PRO_5030634165" evidence="9">
    <location>
        <begin position="27"/>
        <end position="757"/>
    </location>
</feature>
<dbReference type="InterPro" id="IPR036573">
    <property type="entry name" value="CBM_sf_5/12"/>
</dbReference>
<feature type="active site" description="Proton donor" evidence="8">
    <location>
        <position position="401"/>
    </location>
</feature>
<keyword evidence="4 9" id="KW-0732">Signal</keyword>
<dbReference type="GO" id="GO:0004222">
    <property type="term" value="F:metalloendopeptidase activity"/>
    <property type="evidence" value="ECO:0007669"/>
    <property type="project" value="InterPro"/>
</dbReference>
<gene>
    <name evidence="11" type="ORF">HNR40_005309</name>
</gene>
<reference evidence="11 12" key="1">
    <citation type="submission" date="2020-08" db="EMBL/GenBank/DDBJ databases">
        <title>Genomic Encyclopedia of Type Strains, Phase IV (KMG-IV): sequencing the most valuable type-strain genomes for metagenomic binning, comparative biology and taxonomic classification.</title>
        <authorList>
            <person name="Goeker M."/>
        </authorList>
    </citation>
    <scope>NUCLEOTIDE SEQUENCE [LARGE SCALE GENOMIC DNA]</scope>
    <source>
        <strain evidence="11 12">DSM 45385</strain>
    </source>
</reference>
<accession>A0A7W8EHS3</accession>
<dbReference type="GO" id="GO:0005576">
    <property type="term" value="C:extracellular region"/>
    <property type="evidence" value="ECO:0007669"/>
    <property type="project" value="InterPro"/>
</dbReference>
<name>A0A7W8EHS3_9ACTN</name>
<dbReference type="GO" id="GO:0005975">
    <property type="term" value="P:carbohydrate metabolic process"/>
    <property type="evidence" value="ECO:0007669"/>
    <property type="project" value="InterPro"/>
</dbReference>
<feature type="active site" evidence="8">
    <location>
        <position position="317"/>
    </location>
</feature>
<evidence type="ECO:0000256" key="3">
    <source>
        <dbReference type="ARBA" id="ARBA00022723"/>
    </source>
</evidence>
<dbReference type="EMBL" id="JACHIN010000007">
    <property type="protein sequence ID" value="MBB5079823.1"/>
    <property type="molecule type" value="Genomic_DNA"/>
</dbReference>
<dbReference type="InterPro" id="IPR003610">
    <property type="entry name" value="CBM5/12"/>
</dbReference>
<dbReference type="GO" id="GO:0046872">
    <property type="term" value="F:metal ion binding"/>
    <property type="evidence" value="ECO:0007669"/>
    <property type="project" value="UniProtKB-KW"/>
</dbReference>
<sequence length="757" mass="77358">MNPKLKLSAAALVALALALVPQAAQAVQDPPTPSEAKSAVTSAQGALAAYAPSLRTAQDDAYHLQANTPGANGLQFLTYSRTHKGLPVYGGEVVVTTDASGQSVSDITTGQQAVINVGTKAKVSAATAAATSQARIKKVDSVSAPSLVIHAAGKTPRLAYATTVTGPSNNRTVYVDALTGAVIDEVELVKAAEGRSHYVGTVTIDTQATSMVDPNRRGIQCGGQNGSAFTGSSPWGNGGATDLPTACVDVLYGVQKEWDMLREWVGRNGINGSGGGFPARVGLAQANAFWNGSYTNFGHNGASARKNLVSMDVVGHEYGHAIFQTTPGGAGSGNEAGGLNESTGDIFGAVTEHYANNPNDPPDYLVGEEPALGGGPIRNMYNPSALGHPNCYTPGSFPEVHAGAGPQNHWFYLMAEGTNPQGKPASTRCDNGPAIVGIGVRKAAQVFMTTLNKKTSPWTHTKVRVAALQAAKELWPGSCAEFNVVKAAFDGIRLPAQSGEPTCTAPTDDFSLTLDPAAGQADPGSSVTTTVRTTVTSGNAQQITLRAGTLPSGVTAQFNPATITAGQTSTLTLSTSAGSPVGGHAVQVTADGTAVDKNATYNLTIGQVQDDFSFAVSPASGSTQPGGSAQTTVNTTVTSGSAQQVALSATGQPSGVTVTFSPATVTAGQSSQVTVATTSSVAAGSYPITLTGTGTSGSKTATYTLTVGSTGTEWAPYTSYTINQVVTYQGASYRCRQSHTSLPGWEPPNVLALWQPL</sequence>
<evidence type="ECO:0000313" key="12">
    <source>
        <dbReference type="Proteomes" id="UP000568380"/>
    </source>
</evidence>
<organism evidence="11 12">
    <name type="scientific">Nonomuraea endophytica</name>
    <dbReference type="NCBI Taxonomy" id="714136"/>
    <lineage>
        <taxon>Bacteria</taxon>
        <taxon>Bacillati</taxon>
        <taxon>Actinomycetota</taxon>
        <taxon>Actinomycetes</taxon>
        <taxon>Streptosporangiales</taxon>
        <taxon>Streptosporangiaceae</taxon>
        <taxon>Nonomuraea</taxon>
    </lineage>
</organism>
<keyword evidence="12" id="KW-1185">Reference proteome</keyword>
<dbReference type="InterPro" id="IPR050728">
    <property type="entry name" value="Zinc_Metalloprotease_M4"/>
</dbReference>
<dbReference type="GO" id="GO:0004553">
    <property type="term" value="F:hydrolase activity, hydrolyzing O-glycosyl compounds"/>
    <property type="evidence" value="ECO:0007669"/>
    <property type="project" value="InterPro"/>
</dbReference>
<keyword evidence="2 11" id="KW-0645">Protease</keyword>
<dbReference type="SUPFAM" id="SSF51055">
    <property type="entry name" value="Carbohydrate binding domain"/>
    <property type="match status" value="1"/>
</dbReference>
<dbReference type="GO" id="GO:0030246">
    <property type="term" value="F:carbohydrate binding"/>
    <property type="evidence" value="ECO:0007669"/>
    <property type="project" value="InterPro"/>
</dbReference>
<evidence type="ECO:0000256" key="9">
    <source>
        <dbReference type="SAM" id="SignalP"/>
    </source>
</evidence>
<evidence type="ECO:0000256" key="2">
    <source>
        <dbReference type="ARBA" id="ARBA00022670"/>
    </source>
</evidence>
<evidence type="ECO:0000256" key="5">
    <source>
        <dbReference type="ARBA" id="ARBA00022801"/>
    </source>
</evidence>
<dbReference type="PANTHER" id="PTHR33794">
    <property type="entry name" value="BACILLOLYSIN"/>
    <property type="match status" value="1"/>
</dbReference>
<dbReference type="SUPFAM" id="SSF55486">
    <property type="entry name" value="Metalloproteases ('zincins'), catalytic domain"/>
    <property type="match status" value="1"/>
</dbReference>
<dbReference type="GO" id="GO:0006508">
    <property type="term" value="P:proteolysis"/>
    <property type="evidence" value="ECO:0007669"/>
    <property type="project" value="UniProtKB-KW"/>
</dbReference>
<dbReference type="Gene3D" id="2.10.10.20">
    <property type="entry name" value="Carbohydrate-binding module superfamily 5/12"/>
    <property type="match status" value="1"/>
</dbReference>
<dbReference type="Gene3D" id="3.10.450.490">
    <property type="match status" value="1"/>
</dbReference>
<keyword evidence="3" id="KW-0479">Metal-binding</keyword>
<protein>
    <submittedName>
        <fullName evidence="11">Zn-dependent metalloprotease</fullName>
    </submittedName>
</protein>
<evidence type="ECO:0000259" key="10">
    <source>
        <dbReference type="SMART" id="SM00495"/>
    </source>
</evidence>
<dbReference type="InterPro" id="IPR027268">
    <property type="entry name" value="Peptidase_M4/M1_CTD_sf"/>
</dbReference>
<dbReference type="Gene3D" id="3.10.170.10">
    <property type="match status" value="1"/>
</dbReference>
<dbReference type="Pfam" id="PF02868">
    <property type="entry name" value="Peptidase_M4_C"/>
    <property type="match status" value="1"/>
</dbReference>
<evidence type="ECO:0000256" key="1">
    <source>
        <dbReference type="ARBA" id="ARBA00009388"/>
    </source>
</evidence>
<evidence type="ECO:0000256" key="6">
    <source>
        <dbReference type="ARBA" id="ARBA00022833"/>
    </source>
</evidence>
<dbReference type="Pfam" id="PF01447">
    <property type="entry name" value="Peptidase_M4"/>
    <property type="match status" value="1"/>
</dbReference>
<evidence type="ECO:0000256" key="7">
    <source>
        <dbReference type="ARBA" id="ARBA00023049"/>
    </source>
</evidence>
<dbReference type="SMART" id="SM00495">
    <property type="entry name" value="ChtBD3"/>
    <property type="match status" value="1"/>
</dbReference>
<evidence type="ECO:0000256" key="8">
    <source>
        <dbReference type="PIRSR" id="PIRSR623612-1"/>
    </source>
</evidence>
<dbReference type="PRINTS" id="PR00730">
    <property type="entry name" value="THERMOLYSIN"/>
</dbReference>
<dbReference type="InterPro" id="IPR023612">
    <property type="entry name" value="Peptidase_M4"/>
</dbReference>
<dbReference type="CDD" id="cd09597">
    <property type="entry name" value="M4_TLP"/>
    <property type="match status" value="1"/>
</dbReference>
<dbReference type="Proteomes" id="UP000568380">
    <property type="component" value="Unassembled WGS sequence"/>
</dbReference>
<dbReference type="AlphaFoldDB" id="A0A7W8EHS3"/>
<evidence type="ECO:0000256" key="4">
    <source>
        <dbReference type="ARBA" id="ARBA00022729"/>
    </source>
</evidence>
<feature type="signal peptide" evidence="9">
    <location>
        <begin position="1"/>
        <end position="26"/>
    </location>
</feature>
<dbReference type="InterPro" id="IPR013856">
    <property type="entry name" value="Peptidase_M4_domain"/>
</dbReference>
<dbReference type="Pfam" id="PF02839">
    <property type="entry name" value="CBM_5_12"/>
    <property type="match status" value="1"/>
</dbReference>
<dbReference type="RefSeq" id="WP_184965756.1">
    <property type="nucleotide sequence ID" value="NZ_JACHIN010000007.1"/>
</dbReference>
<proteinExistence type="inferred from homology"/>
<dbReference type="InterPro" id="IPR011096">
    <property type="entry name" value="FTP_domain"/>
</dbReference>